<feature type="non-terminal residue" evidence="1">
    <location>
        <position position="35"/>
    </location>
</feature>
<dbReference type="EMBL" id="HAEA01008123">
    <property type="protein sequence ID" value="SBQ36603.1"/>
    <property type="molecule type" value="Transcribed_RNA"/>
</dbReference>
<sequence>SQPVITVAHARGKMSQTSDQRVYLNKEIKMGVRSL</sequence>
<evidence type="ECO:0000313" key="1">
    <source>
        <dbReference type="EMBL" id="SBQ36603.1"/>
    </source>
</evidence>
<reference evidence="1" key="2">
    <citation type="submission" date="2016-06" db="EMBL/GenBank/DDBJ databases">
        <title>The genome of a short-lived fish provides insights into sex chromosome evolution and the genetic control of aging.</title>
        <authorList>
            <person name="Reichwald K."/>
            <person name="Felder M."/>
            <person name="Petzold A."/>
            <person name="Koch P."/>
            <person name="Groth M."/>
            <person name="Platzer M."/>
        </authorList>
    </citation>
    <scope>NUCLEOTIDE SEQUENCE</scope>
    <source>
        <tissue evidence="1">Brain</tissue>
    </source>
</reference>
<gene>
    <name evidence="1" type="primary">Nfu_g_1_002790</name>
</gene>
<feature type="non-terminal residue" evidence="1">
    <location>
        <position position="1"/>
    </location>
</feature>
<organism evidence="1">
    <name type="scientific">Nothobranchius kadleci</name>
    <name type="common">African annual killifish</name>
    <dbReference type="NCBI Taxonomy" id="1051664"/>
    <lineage>
        <taxon>Eukaryota</taxon>
        <taxon>Metazoa</taxon>
        <taxon>Chordata</taxon>
        <taxon>Craniata</taxon>
        <taxon>Vertebrata</taxon>
        <taxon>Euteleostomi</taxon>
        <taxon>Actinopterygii</taxon>
        <taxon>Neopterygii</taxon>
        <taxon>Teleostei</taxon>
        <taxon>Neoteleostei</taxon>
        <taxon>Acanthomorphata</taxon>
        <taxon>Ovalentaria</taxon>
        <taxon>Atherinomorphae</taxon>
        <taxon>Cyprinodontiformes</taxon>
        <taxon>Nothobranchiidae</taxon>
        <taxon>Nothobranchius</taxon>
    </lineage>
</organism>
<reference evidence="1" key="1">
    <citation type="submission" date="2016-05" db="EMBL/GenBank/DDBJ databases">
        <authorList>
            <person name="Lavstsen T."/>
            <person name="Jespersen J.S."/>
        </authorList>
    </citation>
    <scope>NUCLEOTIDE SEQUENCE</scope>
    <source>
        <tissue evidence="1">Brain</tissue>
    </source>
</reference>
<proteinExistence type="predicted"/>
<protein>
    <submittedName>
        <fullName evidence="1">Uncharacterized protein</fullName>
    </submittedName>
</protein>
<dbReference type="AlphaFoldDB" id="A0A1A8DSQ1"/>
<name>A0A1A8DSQ1_NOTKA</name>
<accession>A0A1A8DSQ1</accession>